<organism evidence="3">
    <name type="scientific">Tanacetum cinerariifolium</name>
    <name type="common">Dalmatian daisy</name>
    <name type="synonym">Chrysanthemum cinerariifolium</name>
    <dbReference type="NCBI Taxonomy" id="118510"/>
    <lineage>
        <taxon>Eukaryota</taxon>
        <taxon>Viridiplantae</taxon>
        <taxon>Streptophyta</taxon>
        <taxon>Embryophyta</taxon>
        <taxon>Tracheophyta</taxon>
        <taxon>Spermatophyta</taxon>
        <taxon>Magnoliopsida</taxon>
        <taxon>eudicotyledons</taxon>
        <taxon>Gunneridae</taxon>
        <taxon>Pentapetalae</taxon>
        <taxon>asterids</taxon>
        <taxon>campanulids</taxon>
        <taxon>Asterales</taxon>
        <taxon>Asteraceae</taxon>
        <taxon>Asteroideae</taxon>
        <taxon>Anthemideae</taxon>
        <taxon>Anthemidinae</taxon>
        <taxon>Tanacetum</taxon>
    </lineage>
</organism>
<dbReference type="Pfam" id="PF07727">
    <property type="entry name" value="RVT_2"/>
    <property type="match status" value="2"/>
</dbReference>
<reference evidence="3" key="1">
    <citation type="journal article" date="2019" name="Sci. Rep.">
        <title>Draft genome of Tanacetum cinerariifolium, the natural source of mosquito coil.</title>
        <authorList>
            <person name="Yamashiro T."/>
            <person name="Shiraishi A."/>
            <person name="Satake H."/>
            <person name="Nakayama K."/>
        </authorList>
    </citation>
    <scope>NUCLEOTIDE SEQUENCE</scope>
</reference>
<feature type="compositionally biased region" description="Polar residues" evidence="1">
    <location>
        <begin position="478"/>
        <end position="497"/>
    </location>
</feature>
<sequence length="936" mass="107721">MEMGDETPEVLIDFLRLVQRGLHAQVRIVRTDKGTEFLNKTLHAYFVAEWITHQTFVARTPEQNGVVERRNRTLVEAARTMLSVAKVPLFFWAEAIATVCFTQNHLSDGENLDKIKEKGDAYIFVGYSTQSRAYRVFNKRTRLIVETIHVNFDELPNMASDHVNSDPVPQFQRTALEHDSLSPVNQCQENVPQADRTVTTSNELDLLFSLIFDELHNGPSKVVSKSFAVSTADAPYQQTYAENDQVADDEFINIFSTSVQDQGETSSRHEAMADSVWIESMQEELYQFDRLDVWEMDVKTAFLYSPLKEEVYVNQPDGFVDQYHPDKVYRLKKALYGLKQAPRAWKPLIKHLHIFGCICYITIDGKHLVKMKEKRDLCILVGYSTQSKGYRVYNKRTRMIVESIHIRFDEIKEVSKTSVANDTSRLIPQRQKASDYDNSDPVPQLHIVSSSADAHVPSQQELDLLFGPSNDEFFNAGSNPKDTQPTMNILPTSSPSTPIYVHSKENNDDQEEEEHLLDDEFTNPFCAPAQDVWELVDKLFGKYVIRLKWLWKNKKYEEQTVIRNKARLVAKGYAHEEGIDFEESFAPVTRLEAVRIFVAYAVRKSFLIYQMDMKMTFVNGPLKEEAKYALEILHKHGMEKGQSIGTPIATKPKLDADLSGNLIDQTDYSSKIGSLMYLTSSRPDIVEAVCFCARYQSRPTEKYLKEVKRIFRYLRGDKLVSWMSKKQNCTAMSSAEAEYIVLSASCAQVMWMITQLQDYSLYYNKILLYCDSQSAIPISCNLVQHSRTKHIDTRSYALSWKHSQGDSLNLPDHRIRRRSSSLIPGESDSMHMLMLKLQRDTKHQDSRIKNQESSNIKTKTSANSDIQDLPSRYQVYQGRLLECFQDDAKYEHVGQDTRSQGGKRRSRQKDKDLKISDEKMKSKDNDKRLKIKDCKA</sequence>
<feature type="region of interest" description="Disordered" evidence="1">
    <location>
        <begin position="892"/>
        <end position="936"/>
    </location>
</feature>
<dbReference type="InterPro" id="IPR036397">
    <property type="entry name" value="RNaseH_sf"/>
</dbReference>
<feature type="region of interest" description="Disordered" evidence="1">
    <location>
        <begin position="419"/>
        <end position="439"/>
    </location>
</feature>
<dbReference type="CDD" id="cd09272">
    <property type="entry name" value="RNase_HI_RT_Ty1"/>
    <property type="match status" value="1"/>
</dbReference>
<evidence type="ECO:0000256" key="1">
    <source>
        <dbReference type="SAM" id="MobiDB-lite"/>
    </source>
</evidence>
<comment type="caution">
    <text evidence="3">The sequence shown here is derived from an EMBL/GenBank/DDBJ whole genome shotgun (WGS) entry which is preliminary data.</text>
</comment>
<protein>
    <recommendedName>
        <fullName evidence="2">Integrase catalytic domain-containing protein</fullName>
    </recommendedName>
</protein>
<dbReference type="GO" id="GO:0015074">
    <property type="term" value="P:DNA integration"/>
    <property type="evidence" value="ECO:0007669"/>
    <property type="project" value="InterPro"/>
</dbReference>
<gene>
    <name evidence="3" type="ORF">Tci_025095</name>
</gene>
<evidence type="ECO:0000259" key="2">
    <source>
        <dbReference type="PROSITE" id="PS50994"/>
    </source>
</evidence>
<dbReference type="InterPro" id="IPR057670">
    <property type="entry name" value="SH3_retrovirus"/>
</dbReference>
<dbReference type="InterPro" id="IPR013103">
    <property type="entry name" value="RVT_2"/>
</dbReference>
<name>A0A6L2KX56_TANCI</name>
<feature type="compositionally biased region" description="Polar residues" evidence="1">
    <location>
        <begin position="851"/>
        <end position="865"/>
    </location>
</feature>
<dbReference type="SUPFAM" id="SSF53098">
    <property type="entry name" value="Ribonuclease H-like"/>
    <property type="match status" value="1"/>
</dbReference>
<feature type="domain" description="Integrase catalytic" evidence="2">
    <location>
        <begin position="1"/>
        <end position="104"/>
    </location>
</feature>
<dbReference type="PANTHER" id="PTHR11439:SF495">
    <property type="entry name" value="REVERSE TRANSCRIPTASE, RNA-DEPENDENT DNA POLYMERASE-RELATED"/>
    <property type="match status" value="1"/>
</dbReference>
<dbReference type="PROSITE" id="PS50994">
    <property type="entry name" value="INTEGRASE"/>
    <property type="match status" value="1"/>
</dbReference>
<feature type="compositionally biased region" description="Basic and acidic residues" evidence="1">
    <location>
        <begin position="839"/>
        <end position="850"/>
    </location>
</feature>
<dbReference type="EMBL" id="BKCJ010003123">
    <property type="protein sequence ID" value="GEU53117.1"/>
    <property type="molecule type" value="Genomic_DNA"/>
</dbReference>
<dbReference type="PANTHER" id="PTHR11439">
    <property type="entry name" value="GAG-POL-RELATED RETROTRANSPOSON"/>
    <property type="match status" value="1"/>
</dbReference>
<dbReference type="GO" id="GO:0003676">
    <property type="term" value="F:nucleic acid binding"/>
    <property type="evidence" value="ECO:0007669"/>
    <property type="project" value="InterPro"/>
</dbReference>
<dbReference type="AlphaFoldDB" id="A0A6L2KX56"/>
<feature type="compositionally biased region" description="Basic and acidic residues" evidence="1">
    <location>
        <begin position="909"/>
        <end position="936"/>
    </location>
</feature>
<dbReference type="InterPro" id="IPR012337">
    <property type="entry name" value="RNaseH-like_sf"/>
</dbReference>
<evidence type="ECO:0000313" key="3">
    <source>
        <dbReference type="EMBL" id="GEU53117.1"/>
    </source>
</evidence>
<dbReference type="InterPro" id="IPR001584">
    <property type="entry name" value="Integrase_cat-core"/>
</dbReference>
<proteinExistence type="predicted"/>
<feature type="region of interest" description="Disordered" evidence="1">
    <location>
        <begin position="478"/>
        <end position="498"/>
    </location>
</feature>
<dbReference type="Pfam" id="PF25597">
    <property type="entry name" value="SH3_retrovirus"/>
    <property type="match status" value="2"/>
</dbReference>
<dbReference type="Gene3D" id="3.30.420.10">
    <property type="entry name" value="Ribonuclease H-like superfamily/Ribonuclease H"/>
    <property type="match status" value="1"/>
</dbReference>
<feature type="region of interest" description="Disordered" evidence="1">
    <location>
        <begin position="839"/>
        <end position="865"/>
    </location>
</feature>
<accession>A0A6L2KX56</accession>